<dbReference type="EMBL" id="JABBXF010000014">
    <property type="protein sequence ID" value="NVK77697.1"/>
    <property type="molecule type" value="Genomic_DNA"/>
</dbReference>
<proteinExistence type="predicted"/>
<organism evidence="4 5">
    <name type="scientific">Streptomyces morookaense</name>
    <name type="common">Streptoverticillium morookaense</name>
    <dbReference type="NCBI Taxonomy" id="1970"/>
    <lineage>
        <taxon>Bacteria</taxon>
        <taxon>Bacillati</taxon>
        <taxon>Actinomycetota</taxon>
        <taxon>Actinomycetes</taxon>
        <taxon>Kitasatosporales</taxon>
        <taxon>Streptomycetaceae</taxon>
        <taxon>Streptomyces</taxon>
    </lineage>
</organism>
<protein>
    <submittedName>
        <fullName evidence="4">DNA/RNA non-specific endonuclease</fullName>
    </submittedName>
</protein>
<dbReference type="Proteomes" id="UP000587462">
    <property type="component" value="Unassembled WGS sequence"/>
</dbReference>
<accession>A0A7Y7B2G2</accession>
<keyword evidence="4" id="KW-0255">Endonuclease</keyword>
<gene>
    <name evidence="4" type="ORF">HG542_08455</name>
</gene>
<name>A0A7Y7B2G2_STRMO</name>
<evidence type="ECO:0000256" key="2">
    <source>
        <dbReference type="SAM" id="SignalP"/>
    </source>
</evidence>
<dbReference type="Gene3D" id="3.40.570.10">
    <property type="entry name" value="Extracellular Endonuclease, subunit A"/>
    <property type="match status" value="1"/>
</dbReference>
<dbReference type="InterPro" id="IPR044927">
    <property type="entry name" value="Endonuclea_NS_2"/>
</dbReference>
<feature type="domain" description="Type VII secretion system protein EssD-like" evidence="3">
    <location>
        <begin position="250"/>
        <end position="382"/>
    </location>
</feature>
<dbReference type="Pfam" id="PF13930">
    <property type="entry name" value="Endonuclea_NS_2"/>
    <property type="match status" value="1"/>
</dbReference>
<evidence type="ECO:0000259" key="3">
    <source>
        <dbReference type="Pfam" id="PF13930"/>
    </source>
</evidence>
<keyword evidence="2" id="KW-0732">Signal</keyword>
<evidence type="ECO:0000313" key="4">
    <source>
        <dbReference type="EMBL" id="NVK77697.1"/>
    </source>
</evidence>
<feature type="signal peptide" evidence="2">
    <location>
        <begin position="1"/>
        <end position="17"/>
    </location>
</feature>
<dbReference type="RefSeq" id="WP_171079474.1">
    <property type="nucleotide sequence ID" value="NZ_BNBU01000001.1"/>
</dbReference>
<comment type="caution">
    <text evidence="4">The sequence shown here is derived from an EMBL/GenBank/DDBJ whole genome shotgun (WGS) entry which is preliminary data.</text>
</comment>
<evidence type="ECO:0000313" key="5">
    <source>
        <dbReference type="Proteomes" id="UP000587462"/>
    </source>
</evidence>
<evidence type="ECO:0000256" key="1">
    <source>
        <dbReference type="SAM" id="MobiDB-lite"/>
    </source>
</evidence>
<reference evidence="4 5" key="1">
    <citation type="submission" date="2020-04" db="EMBL/GenBank/DDBJ databases">
        <title>Draft Genome Sequence of Streptomyces morookaense DSM 40503, an 8-azaguanine-producing strain.</title>
        <authorList>
            <person name="Qi J."/>
            <person name="Gao J.-M."/>
        </authorList>
    </citation>
    <scope>NUCLEOTIDE SEQUENCE [LARGE SCALE GENOMIC DNA]</scope>
    <source>
        <strain evidence="4 5">DSM 40503</strain>
    </source>
</reference>
<feature type="region of interest" description="Disordered" evidence="1">
    <location>
        <begin position="14"/>
        <end position="40"/>
    </location>
</feature>
<keyword evidence="5" id="KW-1185">Reference proteome</keyword>
<dbReference type="AlphaFoldDB" id="A0A7Y7B2G2"/>
<keyword evidence="4" id="KW-0540">Nuclease</keyword>
<sequence length="414" mass="44349">MAATAAAVAFSGGTATAAAPAHPADRVSTVMKGPAERTGTSKMTTIRVTELVTRTPDHAGNVTVRLANGKTIPIPVATKDLVMRRAAQQAKAHFKATDEIPCGDPYVRLGLKSNKHPVAIRTGFNLDKGRLATSFTWVVTITGPSYSHEYRYEGPHDLSDSWEGRFESDKDQDDGTYKAVIDSTRSSVVLSTGEICYFSRVEWDTQRLTRPKAACLKMMQANSGGGWILNTTKEIKLRNKSEPTGPKGDRAAGAEACLTKNLGDGSTAEKGENVTGWLDAKEFRDTYSRGTSLARCHLIANNLGGKGRKPDGGLANLVPCWQVGMNTGTPSMRTNEMKVEKVVKKPADEEGALGPDDAVHYKVTPLYTDDDSTIPTGVLMSAAVQRADGTGELLFTADYVPNTQGNTGLLNLGN</sequence>
<keyword evidence="4" id="KW-0378">Hydrolase</keyword>
<dbReference type="InterPro" id="IPR044929">
    <property type="entry name" value="DNA/RNA_non-sp_Endonuclease_sf"/>
</dbReference>
<dbReference type="GO" id="GO:0004519">
    <property type="term" value="F:endonuclease activity"/>
    <property type="evidence" value="ECO:0007669"/>
    <property type="project" value="UniProtKB-KW"/>
</dbReference>
<feature type="chain" id="PRO_5031441233" evidence="2">
    <location>
        <begin position="18"/>
        <end position="414"/>
    </location>
</feature>